<feature type="domain" description="HD" evidence="1">
    <location>
        <begin position="58"/>
        <end position="157"/>
    </location>
</feature>
<evidence type="ECO:0000259" key="1">
    <source>
        <dbReference type="PROSITE" id="PS51831"/>
    </source>
</evidence>
<dbReference type="GO" id="GO:0008832">
    <property type="term" value="F:dGTPase activity"/>
    <property type="evidence" value="ECO:0007669"/>
    <property type="project" value="TreeGrafter"/>
</dbReference>
<evidence type="ECO:0000313" key="3">
    <source>
        <dbReference type="Proteomes" id="UP000293142"/>
    </source>
</evidence>
<organism evidence="2 3">
    <name type="scientific">Paenibacillus thalictri</name>
    <dbReference type="NCBI Taxonomy" id="2527873"/>
    <lineage>
        <taxon>Bacteria</taxon>
        <taxon>Bacillati</taxon>
        <taxon>Bacillota</taxon>
        <taxon>Bacilli</taxon>
        <taxon>Bacillales</taxon>
        <taxon>Paenibacillaceae</taxon>
        <taxon>Paenibacillus</taxon>
    </lineage>
</organism>
<dbReference type="InterPro" id="IPR050135">
    <property type="entry name" value="dGTPase-like"/>
</dbReference>
<dbReference type="PANTHER" id="PTHR11373:SF4">
    <property type="entry name" value="DEOXYNUCLEOSIDE TRIPHOSPHATE TRIPHOSPHOHYDROLASE SAMHD1"/>
    <property type="match status" value="1"/>
</dbReference>
<keyword evidence="3" id="KW-1185">Reference proteome</keyword>
<dbReference type="Pfam" id="PF01966">
    <property type="entry name" value="HD"/>
    <property type="match status" value="1"/>
</dbReference>
<dbReference type="PROSITE" id="PS51831">
    <property type="entry name" value="HD"/>
    <property type="match status" value="1"/>
</dbReference>
<evidence type="ECO:0000313" key="2">
    <source>
        <dbReference type="EMBL" id="TBL78666.1"/>
    </source>
</evidence>
<dbReference type="SUPFAM" id="SSF109604">
    <property type="entry name" value="HD-domain/PDEase-like"/>
    <property type="match status" value="1"/>
</dbReference>
<accession>A0A4Q9DQF4</accession>
<dbReference type="Proteomes" id="UP000293142">
    <property type="component" value="Unassembled WGS sequence"/>
</dbReference>
<dbReference type="SMART" id="SM00471">
    <property type="entry name" value="HDc"/>
    <property type="match status" value="1"/>
</dbReference>
<proteinExistence type="predicted"/>
<dbReference type="AlphaFoldDB" id="A0A4Q9DQF4"/>
<protein>
    <submittedName>
        <fullName evidence="2">HD domain-containing protein</fullName>
    </submittedName>
</protein>
<dbReference type="CDD" id="cd00077">
    <property type="entry name" value="HDc"/>
    <property type="match status" value="1"/>
</dbReference>
<dbReference type="InterPro" id="IPR006674">
    <property type="entry name" value="HD_domain"/>
</dbReference>
<dbReference type="GO" id="GO:0006203">
    <property type="term" value="P:dGTP catabolic process"/>
    <property type="evidence" value="ECO:0007669"/>
    <property type="project" value="TreeGrafter"/>
</dbReference>
<dbReference type="OrthoDB" id="9803619at2"/>
<sequence length="331" mass="36734">MFLHQTLALGHVTEPLYKLRVELHPLEAELLASPSLRRLKHLHHYGASALCTPVTHSRLEHTIGVWALTARFFPDEPELRVAALLHDIGHLPFSHAAEKPLGLNHHRFTEERIAGGDISPILRKYGFDPQRLIALLEQDTPLTGKRPQIGFDHLDSFLRDTEAAGTCRLAPSLIIGRLTAGSNGIETDEETAGVIMDAVLADHSQFLSAPMMAMDALLSKAVLLHAEAHPDWTRQLPGMTDFELLYVLQTSQVEQVRQLAHLLIWEPHRIRTSKEPFEGSIRVMPHKVYDNQPFVGGLAASDILPGAAGALESLRKLVSAHYIGWDPLPFA</sequence>
<dbReference type="EMBL" id="SIRE01000009">
    <property type="protein sequence ID" value="TBL78666.1"/>
    <property type="molecule type" value="Genomic_DNA"/>
</dbReference>
<comment type="caution">
    <text evidence="2">The sequence shown here is derived from an EMBL/GenBank/DDBJ whole genome shotgun (WGS) entry which is preliminary data.</text>
</comment>
<dbReference type="PANTHER" id="PTHR11373">
    <property type="entry name" value="DEOXYNUCLEOSIDE TRIPHOSPHATE TRIPHOSPHOHYDROLASE"/>
    <property type="match status" value="1"/>
</dbReference>
<reference evidence="2 3" key="1">
    <citation type="submission" date="2019-02" db="EMBL/GenBank/DDBJ databases">
        <title>Paenibacillus sp. nov., isolated from surface-sterilized tissue of Thalictrum simplex L.</title>
        <authorList>
            <person name="Tuo L."/>
        </authorList>
    </citation>
    <scope>NUCLEOTIDE SEQUENCE [LARGE SCALE GENOMIC DNA]</scope>
    <source>
        <strain evidence="2 3">N2SHLJ1</strain>
    </source>
</reference>
<dbReference type="InterPro" id="IPR003607">
    <property type="entry name" value="HD/PDEase_dom"/>
</dbReference>
<name>A0A4Q9DQF4_9BACL</name>
<dbReference type="Gene3D" id="1.10.3210.10">
    <property type="entry name" value="Hypothetical protein af1432"/>
    <property type="match status" value="1"/>
</dbReference>
<gene>
    <name evidence="2" type="ORF">EYB31_14335</name>
</gene>
<dbReference type="RefSeq" id="WP_131014022.1">
    <property type="nucleotide sequence ID" value="NZ_SIRE01000009.1"/>
</dbReference>